<proteinExistence type="predicted"/>
<keyword evidence="2" id="KW-0812">Transmembrane</keyword>
<reference evidence="4 5" key="1">
    <citation type="journal article" date="2012" name="Nature">
        <title>Repeated polyploidization of Gossypium genomes and the evolution of spinnable cotton fibres.</title>
        <authorList>
            <person name="Paterson A.H."/>
            <person name="Wendel J.F."/>
            <person name="Gundlach H."/>
            <person name="Guo H."/>
            <person name="Jenkins J."/>
            <person name="Jin D."/>
            <person name="Llewellyn D."/>
            <person name="Showmaker K.C."/>
            <person name="Shu S."/>
            <person name="Udall J."/>
            <person name="Yoo M.J."/>
            <person name="Byers R."/>
            <person name="Chen W."/>
            <person name="Doron-Faigenboim A."/>
            <person name="Duke M.V."/>
            <person name="Gong L."/>
            <person name="Grimwood J."/>
            <person name="Grover C."/>
            <person name="Grupp K."/>
            <person name="Hu G."/>
            <person name="Lee T.H."/>
            <person name="Li J."/>
            <person name="Lin L."/>
            <person name="Liu T."/>
            <person name="Marler B.S."/>
            <person name="Page J.T."/>
            <person name="Roberts A.W."/>
            <person name="Romanel E."/>
            <person name="Sanders W.S."/>
            <person name="Szadkowski E."/>
            <person name="Tan X."/>
            <person name="Tang H."/>
            <person name="Xu C."/>
            <person name="Wang J."/>
            <person name="Wang Z."/>
            <person name="Zhang D."/>
            <person name="Zhang L."/>
            <person name="Ashrafi H."/>
            <person name="Bedon F."/>
            <person name="Bowers J.E."/>
            <person name="Brubaker C.L."/>
            <person name="Chee P.W."/>
            <person name="Das S."/>
            <person name="Gingle A.R."/>
            <person name="Haigler C.H."/>
            <person name="Harker D."/>
            <person name="Hoffmann L.V."/>
            <person name="Hovav R."/>
            <person name="Jones D.C."/>
            <person name="Lemke C."/>
            <person name="Mansoor S."/>
            <person name="ur Rahman M."/>
            <person name="Rainville L.N."/>
            <person name="Rambani A."/>
            <person name="Reddy U.K."/>
            <person name="Rong J.K."/>
            <person name="Saranga Y."/>
            <person name="Scheffler B.E."/>
            <person name="Scheffler J.A."/>
            <person name="Stelly D.M."/>
            <person name="Triplett B.A."/>
            <person name="Van Deynze A."/>
            <person name="Vaslin M.F."/>
            <person name="Waghmare V.N."/>
            <person name="Walford S.A."/>
            <person name="Wright R.J."/>
            <person name="Zaki E.A."/>
            <person name="Zhang T."/>
            <person name="Dennis E.S."/>
            <person name="Mayer K.F."/>
            <person name="Peterson D.G."/>
            <person name="Rokhsar D.S."/>
            <person name="Wang X."/>
            <person name="Schmutz J."/>
        </authorList>
    </citation>
    <scope>NUCLEOTIDE SEQUENCE [LARGE SCALE GENOMIC DNA]</scope>
</reference>
<feature type="repeat" description="ANK" evidence="1">
    <location>
        <begin position="70"/>
        <end position="97"/>
    </location>
</feature>
<feature type="transmembrane region" description="Helical" evidence="2">
    <location>
        <begin position="406"/>
        <end position="425"/>
    </location>
</feature>
<dbReference type="PANTHER" id="PTHR24128">
    <property type="entry name" value="HOMEOBOX PROTEIN WARIAI"/>
    <property type="match status" value="1"/>
</dbReference>
<dbReference type="SMART" id="SM00248">
    <property type="entry name" value="ANK"/>
    <property type="match status" value="4"/>
</dbReference>
<gene>
    <name evidence="4" type="ORF">B456_004G289300</name>
</gene>
<sequence>MDPSLREVAGTGDTDALYALIRKDPYMLEHIDQIPFIDTPLHIAANEGQIKFAMEMINLKPSFGRKLNQDGFSPMHLALKMGHTKLVLRLLKTDKDLVRVKGREGMTPFHCAAAVGNSNLLFHFLETCPECVEDVTVRNETALHLALKNDHTDAFNLLHGWLRKNRRGGGNGLERKVVNWRDDDDNTVLHIAATNQQHQAVQLLLDSFYGLDANAKNSEGLTARETIERVERQGLNMSGAEDDDISTAKIERIKKRTSRSERALVKLIRARNGLSENMLNATLVVAALVITAIYQSSLSPPRGLWQGDNTSIPTTNSNLTTTTKFKLFNDNYKTRKTGTAVMNPNLFLGFWFFNFIAFGLPVLLTVLLLSNVPSILLIPLYYLSVSYFNCMTIVSPSTFWANLNFVVMRTAILLPLLLVVRSVWLSKQPKYREIRQLRRLFRK</sequence>
<evidence type="ECO:0000256" key="2">
    <source>
        <dbReference type="SAM" id="Phobius"/>
    </source>
</evidence>
<accession>A0A0D2S7Q0</accession>
<dbReference type="InterPro" id="IPR002110">
    <property type="entry name" value="Ankyrin_rpt"/>
</dbReference>
<protein>
    <recommendedName>
        <fullName evidence="3">PGG domain-containing protein</fullName>
    </recommendedName>
</protein>
<organism evidence="4 5">
    <name type="scientific">Gossypium raimondii</name>
    <name type="common">Peruvian cotton</name>
    <name type="synonym">Gossypium klotzschianum subsp. raimondii</name>
    <dbReference type="NCBI Taxonomy" id="29730"/>
    <lineage>
        <taxon>Eukaryota</taxon>
        <taxon>Viridiplantae</taxon>
        <taxon>Streptophyta</taxon>
        <taxon>Embryophyta</taxon>
        <taxon>Tracheophyta</taxon>
        <taxon>Spermatophyta</taxon>
        <taxon>Magnoliopsida</taxon>
        <taxon>eudicotyledons</taxon>
        <taxon>Gunneridae</taxon>
        <taxon>Pentapetalae</taxon>
        <taxon>rosids</taxon>
        <taxon>malvids</taxon>
        <taxon>Malvales</taxon>
        <taxon>Malvaceae</taxon>
        <taxon>Malvoideae</taxon>
        <taxon>Gossypium</taxon>
    </lineage>
</organism>
<dbReference type="Pfam" id="PF13962">
    <property type="entry name" value="PGG"/>
    <property type="match status" value="1"/>
</dbReference>
<dbReference type="PROSITE" id="PS50088">
    <property type="entry name" value="ANK_REPEAT"/>
    <property type="match status" value="1"/>
</dbReference>
<name>A0A0D2S7Q0_GOSRA</name>
<keyword evidence="2" id="KW-1133">Transmembrane helix</keyword>
<dbReference type="EMBL" id="CM001743">
    <property type="protein sequence ID" value="KJB27295.1"/>
    <property type="molecule type" value="Genomic_DNA"/>
</dbReference>
<dbReference type="OMA" id="IMYTNTI"/>
<dbReference type="PANTHER" id="PTHR24128:SF60">
    <property type="entry name" value="ALPHA-LATROTOXIN-LHE1A-LIKE"/>
    <property type="match status" value="1"/>
</dbReference>
<feature type="domain" description="PGG" evidence="3">
    <location>
        <begin position="276"/>
        <end position="328"/>
    </location>
</feature>
<dbReference type="InterPro" id="IPR026961">
    <property type="entry name" value="PGG_dom"/>
</dbReference>
<dbReference type="InterPro" id="IPR036770">
    <property type="entry name" value="Ankyrin_rpt-contain_sf"/>
</dbReference>
<dbReference type="SUPFAM" id="SSF48403">
    <property type="entry name" value="Ankyrin repeat"/>
    <property type="match status" value="1"/>
</dbReference>
<dbReference type="AlphaFoldDB" id="A0A0D2S7Q0"/>
<evidence type="ECO:0000313" key="4">
    <source>
        <dbReference type="EMBL" id="KJB27295.1"/>
    </source>
</evidence>
<dbReference type="STRING" id="29730.A0A0D2S7Q0"/>
<evidence type="ECO:0000259" key="3">
    <source>
        <dbReference type="Pfam" id="PF13962"/>
    </source>
</evidence>
<dbReference type="Proteomes" id="UP000032304">
    <property type="component" value="Chromosome 4"/>
</dbReference>
<dbReference type="Gramene" id="KJB27295">
    <property type="protein sequence ID" value="KJB27295"/>
    <property type="gene ID" value="B456_004G289300"/>
</dbReference>
<evidence type="ECO:0000313" key="5">
    <source>
        <dbReference type="Proteomes" id="UP000032304"/>
    </source>
</evidence>
<dbReference type="Pfam" id="PF13857">
    <property type="entry name" value="Ank_5"/>
    <property type="match status" value="1"/>
</dbReference>
<keyword evidence="5" id="KW-1185">Reference proteome</keyword>
<dbReference type="PROSITE" id="PS50297">
    <property type="entry name" value="ANK_REP_REGION"/>
    <property type="match status" value="1"/>
</dbReference>
<keyword evidence="1" id="KW-0040">ANK repeat</keyword>
<evidence type="ECO:0000256" key="1">
    <source>
        <dbReference type="PROSITE-ProRule" id="PRU00023"/>
    </source>
</evidence>
<keyword evidence="2" id="KW-0472">Membrane</keyword>
<feature type="transmembrane region" description="Helical" evidence="2">
    <location>
        <begin position="380"/>
        <end position="400"/>
    </location>
</feature>
<feature type="transmembrane region" description="Helical" evidence="2">
    <location>
        <begin position="346"/>
        <end position="368"/>
    </location>
</feature>
<dbReference type="Pfam" id="PF12796">
    <property type="entry name" value="Ank_2"/>
    <property type="match status" value="1"/>
</dbReference>
<dbReference type="eggNOG" id="KOG0504">
    <property type="taxonomic scope" value="Eukaryota"/>
</dbReference>
<dbReference type="Gene3D" id="1.25.40.20">
    <property type="entry name" value="Ankyrin repeat-containing domain"/>
    <property type="match status" value="1"/>
</dbReference>